<organism evidence="4 5">
    <name type="scientific">Streptomyces pyxinae</name>
    <dbReference type="NCBI Taxonomy" id="2970734"/>
    <lineage>
        <taxon>Bacteria</taxon>
        <taxon>Bacillati</taxon>
        <taxon>Actinomycetota</taxon>
        <taxon>Actinomycetes</taxon>
        <taxon>Kitasatosporales</taxon>
        <taxon>Streptomycetaceae</taxon>
        <taxon>Streptomyces</taxon>
    </lineage>
</organism>
<feature type="region of interest" description="Disordered" evidence="2">
    <location>
        <begin position="28"/>
        <end position="60"/>
    </location>
</feature>
<feature type="region of interest" description="Disordered" evidence="2">
    <location>
        <begin position="1"/>
        <end position="20"/>
    </location>
</feature>
<evidence type="ECO:0000256" key="2">
    <source>
        <dbReference type="SAM" id="MobiDB-lite"/>
    </source>
</evidence>
<evidence type="ECO:0000313" key="5">
    <source>
        <dbReference type="Proteomes" id="UP001431313"/>
    </source>
</evidence>
<dbReference type="EMBL" id="JANUGQ010000004">
    <property type="protein sequence ID" value="MCS0635405.1"/>
    <property type="molecule type" value="Genomic_DNA"/>
</dbReference>
<reference evidence="4" key="1">
    <citation type="submission" date="2022-08" db="EMBL/GenBank/DDBJ databases">
        <authorList>
            <person name="Somphong A."/>
            <person name="Phongsopitanun W."/>
        </authorList>
    </citation>
    <scope>NUCLEOTIDE SEQUENCE</scope>
    <source>
        <strain evidence="4">LP05-1</strain>
    </source>
</reference>
<protein>
    <submittedName>
        <fullName evidence="4">CsbD family protein</fullName>
    </submittedName>
</protein>
<name>A0ABT2CDB6_9ACTN</name>
<evidence type="ECO:0000259" key="3">
    <source>
        <dbReference type="Pfam" id="PF05532"/>
    </source>
</evidence>
<evidence type="ECO:0000256" key="1">
    <source>
        <dbReference type="ARBA" id="ARBA00009129"/>
    </source>
</evidence>
<dbReference type="InterPro" id="IPR008462">
    <property type="entry name" value="CsbD"/>
</dbReference>
<accession>A0ABT2CDB6</accession>
<evidence type="ECO:0000313" key="4">
    <source>
        <dbReference type="EMBL" id="MCS0635405.1"/>
    </source>
</evidence>
<dbReference type="Pfam" id="PF05532">
    <property type="entry name" value="CsbD"/>
    <property type="match status" value="1"/>
</dbReference>
<comment type="similarity">
    <text evidence="1">Belongs to the UPF0337 (CsbD) family.</text>
</comment>
<feature type="domain" description="CsbD-like" evidence="3">
    <location>
        <begin position="11"/>
        <end position="59"/>
    </location>
</feature>
<dbReference type="Proteomes" id="UP001431313">
    <property type="component" value="Unassembled WGS sequence"/>
</dbReference>
<proteinExistence type="inferred from homology"/>
<dbReference type="Gene3D" id="1.10.1470.10">
    <property type="entry name" value="YjbJ"/>
    <property type="match status" value="1"/>
</dbReference>
<sequence length="60" mass="6527">MSTQDKKTKPSAKAEEIKGAVKENVGRAVGNERLTAEGRAERAKGDLRQAGKKVKDAFDR</sequence>
<dbReference type="SUPFAM" id="SSF69047">
    <property type="entry name" value="Hypothetical protein YjbJ"/>
    <property type="match status" value="1"/>
</dbReference>
<gene>
    <name evidence="4" type="ORF">NX801_06980</name>
</gene>
<feature type="compositionally biased region" description="Basic and acidic residues" evidence="2">
    <location>
        <begin position="34"/>
        <end position="60"/>
    </location>
</feature>
<dbReference type="RefSeq" id="WP_258786226.1">
    <property type="nucleotide sequence ID" value="NZ_JANUGQ010000004.1"/>
</dbReference>
<comment type="caution">
    <text evidence="4">The sequence shown here is derived from an EMBL/GenBank/DDBJ whole genome shotgun (WGS) entry which is preliminary data.</text>
</comment>
<dbReference type="InterPro" id="IPR036629">
    <property type="entry name" value="YjbJ_sf"/>
</dbReference>
<keyword evidence="5" id="KW-1185">Reference proteome</keyword>